<dbReference type="EMBL" id="JACCFH010000001">
    <property type="protein sequence ID" value="NYG33320.1"/>
    <property type="molecule type" value="Genomic_DNA"/>
</dbReference>
<organism evidence="2 3">
    <name type="scientific">Sphaerotilus montanus</name>
    <dbReference type="NCBI Taxonomy" id="522889"/>
    <lineage>
        <taxon>Bacteria</taxon>
        <taxon>Pseudomonadati</taxon>
        <taxon>Pseudomonadota</taxon>
        <taxon>Betaproteobacteria</taxon>
        <taxon>Burkholderiales</taxon>
        <taxon>Sphaerotilaceae</taxon>
        <taxon>Sphaerotilus</taxon>
    </lineage>
</organism>
<proteinExistence type="predicted"/>
<dbReference type="Proteomes" id="UP000518288">
    <property type="component" value="Unassembled WGS sequence"/>
</dbReference>
<gene>
    <name evidence="2" type="ORF">BDD16_002306</name>
</gene>
<evidence type="ECO:0000313" key="2">
    <source>
        <dbReference type="EMBL" id="NYG33320.1"/>
    </source>
</evidence>
<protein>
    <submittedName>
        <fullName evidence="2">Uncharacterized protein</fullName>
    </submittedName>
</protein>
<evidence type="ECO:0000313" key="3">
    <source>
        <dbReference type="Proteomes" id="UP000518288"/>
    </source>
</evidence>
<keyword evidence="1" id="KW-0472">Membrane</keyword>
<keyword evidence="1" id="KW-1133">Transmembrane helix</keyword>
<feature type="transmembrane region" description="Helical" evidence="1">
    <location>
        <begin position="35"/>
        <end position="53"/>
    </location>
</feature>
<feature type="transmembrane region" description="Helical" evidence="1">
    <location>
        <begin position="6"/>
        <end position="23"/>
    </location>
</feature>
<comment type="caution">
    <text evidence="2">The sequence shown here is derived from an EMBL/GenBank/DDBJ whole genome shotgun (WGS) entry which is preliminary data.</text>
</comment>
<reference evidence="2 3" key="1">
    <citation type="submission" date="2020-07" db="EMBL/GenBank/DDBJ databases">
        <title>Genomic Encyclopedia of Archaeal and Bacterial Type Strains, Phase II (KMG-II): from individual species to whole genera.</title>
        <authorList>
            <person name="Goeker M."/>
        </authorList>
    </citation>
    <scope>NUCLEOTIDE SEQUENCE [LARGE SCALE GENOMIC DNA]</scope>
    <source>
        <strain evidence="2 3">DSM 21226</strain>
    </source>
</reference>
<dbReference type="AlphaFoldDB" id="A0A7Y9R191"/>
<keyword evidence="1" id="KW-0812">Transmembrane</keyword>
<evidence type="ECO:0000256" key="1">
    <source>
        <dbReference type="SAM" id="Phobius"/>
    </source>
</evidence>
<name>A0A7Y9R191_9BURK</name>
<dbReference type="RefSeq" id="WP_218897773.1">
    <property type="nucleotide sequence ID" value="NZ_CAXYYM010000044.1"/>
</dbReference>
<keyword evidence="3" id="KW-1185">Reference proteome</keyword>
<sequence length="60" mass="6779">MVFRVLVFFLLVSGLLSFGLYLATGQAIWRRRAIAIIRWTVIAGLAFFAVLLLERLALVL</sequence>
<accession>A0A7Y9R191</accession>